<reference evidence="2" key="1">
    <citation type="journal article" date="2019" name="Int. J. Syst. Evol. Microbiol.">
        <title>The Global Catalogue of Microorganisms (GCM) 10K type strain sequencing project: providing services to taxonomists for standard genome sequencing and annotation.</title>
        <authorList>
            <consortium name="The Broad Institute Genomics Platform"/>
            <consortium name="The Broad Institute Genome Sequencing Center for Infectious Disease"/>
            <person name="Wu L."/>
            <person name="Ma J."/>
        </authorList>
    </citation>
    <scope>NUCLEOTIDE SEQUENCE [LARGE SCALE GENOMIC DNA]</scope>
    <source>
        <strain evidence="2">CGMCC 4.7323</strain>
    </source>
</reference>
<evidence type="ECO:0000313" key="1">
    <source>
        <dbReference type="EMBL" id="GGN36685.1"/>
    </source>
</evidence>
<gene>
    <name evidence="1" type="ORF">GCM10012285_10670</name>
</gene>
<name>A0ABQ2J1E1_9ACTN</name>
<keyword evidence="2" id="KW-1185">Reference proteome</keyword>
<sequence length="336" mass="37068">MRPRTAPNSFVPYATRAERGTRAGKGLSCCTGEVERKHALASVAHRRQPGGAASDSASDWRAEQVRTRVRLMIEITARVGAYRKGLVAAVRRLSPEEAAILSDLERHGLQVPQLHDVLCGGHVLVDEPRLYEDWRFAKVSHERLSSHHRDIDKARYPDIGMRGDVVREKLHGRTAQGTWVQLEKTPAAFGGRKLPSVSDLRHLMDYVVYRITRSNVGPWGLSRMTERRPLYLSPFLAVPTSLTPPVARVLTQALRRIEEADDATAVSADLAARFPPPDREDLAGELGQSLSGRAGRGLFGNSEVWVTETLSRSAAAVLRESRVPTAVEPWQTGGPS</sequence>
<dbReference type="EMBL" id="BMND01000003">
    <property type="protein sequence ID" value="GGN36685.1"/>
    <property type="molecule type" value="Genomic_DNA"/>
</dbReference>
<proteinExistence type="predicted"/>
<comment type="caution">
    <text evidence="1">The sequence shown here is derived from an EMBL/GenBank/DDBJ whole genome shotgun (WGS) entry which is preliminary data.</text>
</comment>
<dbReference type="Proteomes" id="UP000600080">
    <property type="component" value="Unassembled WGS sequence"/>
</dbReference>
<protein>
    <submittedName>
        <fullName evidence="1">Uncharacterized protein</fullName>
    </submittedName>
</protein>
<evidence type="ECO:0000313" key="2">
    <source>
        <dbReference type="Proteomes" id="UP000600080"/>
    </source>
</evidence>
<organism evidence="1 2">
    <name type="scientific">Streptomyces kronopolitis</name>
    <dbReference type="NCBI Taxonomy" id="1612435"/>
    <lineage>
        <taxon>Bacteria</taxon>
        <taxon>Bacillati</taxon>
        <taxon>Actinomycetota</taxon>
        <taxon>Actinomycetes</taxon>
        <taxon>Kitasatosporales</taxon>
        <taxon>Streptomycetaceae</taxon>
        <taxon>Streptomyces</taxon>
    </lineage>
</organism>
<accession>A0ABQ2J1E1</accession>